<organism evidence="2 3">
    <name type="scientific">Microseira wollei NIES-4236</name>
    <dbReference type="NCBI Taxonomy" id="2530354"/>
    <lineage>
        <taxon>Bacteria</taxon>
        <taxon>Bacillati</taxon>
        <taxon>Cyanobacteriota</taxon>
        <taxon>Cyanophyceae</taxon>
        <taxon>Oscillatoriophycideae</taxon>
        <taxon>Aerosakkonematales</taxon>
        <taxon>Aerosakkonemataceae</taxon>
        <taxon>Microseira</taxon>
    </lineage>
</organism>
<proteinExistence type="predicted"/>
<dbReference type="InterPro" id="IPR010328">
    <property type="entry name" value="DUF928"/>
</dbReference>
<evidence type="ECO:0000313" key="3">
    <source>
        <dbReference type="Proteomes" id="UP001050975"/>
    </source>
</evidence>
<keyword evidence="3" id="KW-1185">Reference proteome</keyword>
<reference evidence="2" key="1">
    <citation type="submission" date="2019-10" db="EMBL/GenBank/DDBJ databases">
        <title>Draft genome sequece of Microseira wollei NIES-4236.</title>
        <authorList>
            <person name="Yamaguchi H."/>
            <person name="Suzuki S."/>
            <person name="Kawachi M."/>
        </authorList>
    </citation>
    <scope>NUCLEOTIDE SEQUENCE</scope>
    <source>
        <strain evidence="2">NIES-4236</strain>
    </source>
</reference>
<comment type="caution">
    <text evidence="2">The sequence shown here is derived from an EMBL/GenBank/DDBJ whole genome shotgun (WGS) entry which is preliminary data.</text>
</comment>
<name>A0AAV3X362_9CYAN</name>
<dbReference type="RefSeq" id="WP_226576751.1">
    <property type="nucleotide sequence ID" value="NZ_BLAY01000016.1"/>
</dbReference>
<sequence>MARKKFVFQEVRLGFAIALALATFISSPLQVRSQVARSVSNSVVAQVRFPPGDGAPTGRRRGGTSRDGCPELNKPLTALVLGKETWKLVNGKNVLDESKSFLALTVADRPTFWVYVPELPANLRAGEFVLQVSQNGEENDVYRTPLTLPEKSGVISLSLPPNPQYSLEIGKKYHWYFKVYCGNPQQTSDNFYVDVWVERVALTPELESQLKAAQSSEYIAYAANNIWYDALTNLADLRRTDAGNARLVQDWANLLIGVGLEDLAQEPIVQRYSF</sequence>
<dbReference type="EMBL" id="BLAY01000016">
    <property type="protein sequence ID" value="GET36668.1"/>
    <property type="molecule type" value="Genomic_DNA"/>
</dbReference>
<feature type="region of interest" description="Disordered" evidence="1">
    <location>
        <begin position="50"/>
        <end position="69"/>
    </location>
</feature>
<gene>
    <name evidence="2" type="ORF">MiSe_14200</name>
</gene>
<dbReference type="AlphaFoldDB" id="A0AAV3X362"/>
<evidence type="ECO:0000313" key="2">
    <source>
        <dbReference type="EMBL" id="GET36668.1"/>
    </source>
</evidence>
<dbReference type="Pfam" id="PF06051">
    <property type="entry name" value="DUF928"/>
    <property type="match status" value="1"/>
</dbReference>
<protein>
    <recommendedName>
        <fullName evidence="4">DUF928 domain-containing protein</fullName>
    </recommendedName>
</protein>
<evidence type="ECO:0000256" key="1">
    <source>
        <dbReference type="SAM" id="MobiDB-lite"/>
    </source>
</evidence>
<accession>A0AAV3X362</accession>
<evidence type="ECO:0008006" key="4">
    <source>
        <dbReference type="Google" id="ProtNLM"/>
    </source>
</evidence>
<dbReference type="Proteomes" id="UP001050975">
    <property type="component" value="Unassembled WGS sequence"/>
</dbReference>